<dbReference type="STRING" id="1351755.CCH01_04410"/>
<dbReference type="EMBL" id="LT799839">
    <property type="protein sequence ID" value="SLK13133.1"/>
    <property type="molecule type" value="Genomic_DNA"/>
</dbReference>
<dbReference type="GeneID" id="66300807"/>
<feature type="domain" description="DUF1659" evidence="1">
    <location>
        <begin position="2"/>
        <end position="67"/>
    </location>
</feature>
<organism evidence="2 3">
    <name type="scientific">Clostridium chauvoei JF4335</name>
    <dbReference type="NCBI Taxonomy" id="1351755"/>
    <lineage>
        <taxon>Bacteria</taxon>
        <taxon>Bacillati</taxon>
        <taxon>Bacillota</taxon>
        <taxon>Clostridia</taxon>
        <taxon>Eubacteriales</taxon>
        <taxon>Clostridiaceae</taxon>
        <taxon>Clostridium</taxon>
    </lineage>
</organism>
<protein>
    <recommendedName>
        <fullName evidence="1">DUF1659 domain-containing protein</fullName>
    </recommendedName>
</protein>
<dbReference type="AlphaFoldDB" id="A0A1U6IYQ5"/>
<dbReference type="OrthoDB" id="1955198at2"/>
<evidence type="ECO:0000313" key="2">
    <source>
        <dbReference type="EMBL" id="SLK13133.1"/>
    </source>
</evidence>
<reference evidence="3" key="1">
    <citation type="submission" date="2017-03" db="EMBL/GenBank/DDBJ databases">
        <authorList>
            <person name="Falquet L."/>
            <person name="Falquet L."/>
        </authorList>
    </citation>
    <scope>NUCLEOTIDE SEQUENCE [LARGE SCALE GENOMIC DNA]</scope>
</reference>
<sequence>MAATSELVKNSLKLSYLVGEKKTKTQSFKNIAESATDDQLVELSDGIEKLLAHSVETVRKEQIFKISKGI</sequence>
<dbReference type="Pfam" id="PF07872">
    <property type="entry name" value="DUF1659"/>
    <property type="match status" value="1"/>
</dbReference>
<dbReference type="InterPro" id="IPR012454">
    <property type="entry name" value="DUF1659"/>
</dbReference>
<dbReference type="RefSeq" id="WP_079481093.1">
    <property type="nucleotide sequence ID" value="NZ_CBML010000006.1"/>
</dbReference>
<evidence type="ECO:0000313" key="3">
    <source>
        <dbReference type="Proteomes" id="UP000190476"/>
    </source>
</evidence>
<evidence type="ECO:0000259" key="1">
    <source>
        <dbReference type="Pfam" id="PF07872"/>
    </source>
</evidence>
<name>A0A1U6IYQ5_9CLOT</name>
<proteinExistence type="predicted"/>
<accession>A0A1U6IYQ5</accession>
<keyword evidence="3" id="KW-1185">Reference proteome</keyword>
<dbReference type="Proteomes" id="UP000190476">
    <property type="component" value="Chromosome I"/>
</dbReference>
<gene>
    <name evidence="2" type="ORF">CCH01_04410</name>
</gene>